<keyword evidence="3 7" id="KW-0863">Zinc-finger</keyword>
<dbReference type="SUPFAM" id="SSF111304">
    <property type="entry name" value="Recombination protein RecR"/>
    <property type="match status" value="1"/>
</dbReference>
<evidence type="ECO:0000256" key="4">
    <source>
        <dbReference type="ARBA" id="ARBA00022833"/>
    </source>
</evidence>
<comment type="function">
    <text evidence="7">May play a role in DNA repair. It seems to be involved in an RecBC-independent recombinational process of DNA repair. It may act with RecF and RecO.</text>
</comment>
<dbReference type="RefSeq" id="WP_129621496.1">
    <property type="nucleotide sequence ID" value="NZ_LR214972.1"/>
</dbReference>
<comment type="similarity">
    <text evidence="7">Belongs to the RecR family.</text>
</comment>
<dbReference type="Pfam" id="PF21176">
    <property type="entry name" value="RecR_HhH"/>
    <property type="match status" value="1"/>
</dbReference>
<keyword evidence="6 7" id="KW-0234">DNA repair</keyword>
<dbReference type="InterPro" id="IPR000093">
    <property type="entry name" value="DNA_Rcmb_RecR"/>
</dbReference>
<evidence type="ECO:0000256" key="1">
    <source>
        <dbReference type="ARBA" id="ARBA00022723"/>
    </source>
</evidence>
<accession>A0A449AE86</accession>
<dbReference type="Gene3D" id="3.40.1360.10">
    <property type="match status" value="1"/>
</dbReference>
<evidence type="ECO:0000313" key="9">
    <source>
        <dbReference type="EMBL" id="VEU63300.1"/>
    </source>
</evidence>
<dbReference type="GO" id="GO:0006281">
    <property type="term" value="P:DNA repair"/>
    <property type="evidence" value="ECO:0007669"/>
    <property type="project" value="UniProtKB-UniRule"/>
</dbReference>
<dbReference type="Pfam" id="PF21175">
    <property type="entry name" value="RecR_C"/>
    <property type="match status" value="1"/>
</dbReference>
<evidence type="ECO:0000256" key="2">
    <source>
        <dbReference type="ARBA" id="ARBA00022763"/>
    </source>
</evidence>
<dbReference type="InterPro" id="IPR006171">
    <property type="entry name" value="TOPRIM_dom"/>
</dbReference>
<keyword evidence="1 7" id="KW-0479">Metal-binding</keyword>
<dbReference type="InterPro" id="IPR023627">
    <property type="entry name" value="Rcmb_RecR"/>
</dbReference>
<evidence type="ECO:0000256" key="5">
    <source>
        <dbReference type="ARBA" id="ARBA00023172"/>
    </source>
</evidence>
<keyword evidence="10" id="KW-1185">Reference proteome</keyword>
<comment type="caution">
    <text evidence="7">Lacks conserved residue(s) required for the propagation of feature annotation.</text>
</comment>
<dbReference type="PROSITE" id="PS50880">
    <property type="entry name" value="TOPRIM"/>
    <property type="match status" value="1"/>
</dbReference>
<evidence type="ECO:0000256" key="3">
    <source>
        <dbReference type="ARBA" id="ARBA00022771"/>
    </source>
</evidence>
<sequence length="198" mass="22871">MFNSEKINETILRLTKLPGITKKTAEKIIYWILESSEQEVNLLANSFKSLKDDILFCQMCTAPLFANHECSVCNDQTRENKLLIVESLQIMQKIEKAKFYKGKYFVFRKKLLSETIINKEMNLINELITYARTFDEVIFGISPNMDGEITKHVLRKFLEKLNLNLTELAVGLPVGSSVDYIDEITLKLSLENRKITPK</sequence>
<dbReference type="OrthoDB" id="9802672at2"/>
<dbReference type="GO" id="GO:0006310">
    <property type="term" value="P:DNA recombination"/>
    <property type="evidence" value="ECO:0007669"/>
    <property type="project" value="UniProtKB-UniRule"/>
</dbReference>
<feature type="domain" description="Toprim" evidence="8">
    <location>
        <begin position="80"/>
        <end position="173"/>
    </location>
</feature>
<evidence type="ECO:0000256" key="7">
    <source>
        <dbReference type="HAMAP-Rule" id="MF_00017"/>
    </source>
</evidence>
<keyword evidence="2 7" id="KW-0227">DNA damage</keyword>
<dbReference type="PANTHER" id="PTHR30446">
    <property type="entry name" value="RECOMBINATION PROTEIN RECR"/>
    <property type="match status" value="1"/>
</dbReference>
<dbReference type="Proteomes" id="UP000289952">
    <property type="component" value="Chromosome"/>
</dbReference>
<dbReference type="AlphaFoldDB" id="A0A449AE86"/>
<gene>
    <name evidence="7 9" type="primary">recR</name>
    <name evidence="9" type="ORF">NCTC10118_00396</name>
</gene>
<dbReference type="EMBL" id="LR214972">
    <property type="protein sequence ID" value="VEU63300.1"/>
    <property type="molecule type" value="Genomic_DNA"/>
</dbReference>
<name>A0A449AE86_9BACT</name>
<keyword evidence="5 7" id="KW-0233">DNA recombination</keyword>
<dbReference type="PANTHER" id="PTHR30446:SF0">
    <property type="entry name" value="RECOMBINATION PROTEIN RECR"/>
    <property type="match status" value="1"/>
</dbReference>
<dbReference type="GO" id="GO:0003677">
    <property type="term" value="F:DNA binding"/>
    <property type="evidence" value="ECO:0007669"/>
    <property type="project" value="UniProtKB-UniRule"/>
</dbReference>
<dbReference type="GO" id="GO:0008270">
    <property type="term" value="F:zinc ion binding"/>
    <property type="evidence" value="ECO:0007669"/>
    <property type="project" value="UniProtKB-KW"/>
</dbReference>
<protein>
    <recommendedName>
        <fullName evidence="7">Recombination protein RecR</fullName>
    </recommendedName>
</protein>
<proteinExistence type="inferred from homology"/>
<evidence type="ECO:0000256" key="6">
    <source>
        <dbReference type="ARBA" id="ARBA00023204"/>
    </source>
</evidence>
<evidence type="ECO:0000259" key="8">
    <source>
        <dbReference type="PROSITE" id="PS50880"/>
    </source>
</evidence>
<evidence type="ECO:0000313" key="10">
    <source>
        <dbReference type="Proteomes" id="UP000289952"/>
    </source>
</evidence>
<keyword evidence="4 7" id="KW-0862">Zinc</keyword>
<organism evidence="9 10">
    <name type="scientific">Mycoplasmopsis bovirhinis</name>
    <dbReference type="NCBI Taxonomy" id="29553"/>
    <lineage>
        <taxon>Bacteria</taxon>
        <taxon>Bacillati</taxon>
        <taxon>Mycoplasmatota</taxon>
        <taxon>Mycoplasmoidales</taxon>
        <taxon>Metamycoplasmataceae</taxon>
        <taxon>Mycoplasmopsis</taxon>
    </lineage>
</organism>
<reference evidence="9 10" key="1">
    <citation type="submission" date="2019-01" db="EMBL/GenBank/DDBJ databases">
        <authorList>
            <consortium name="Pathogen Informatics"/>
        </authorList>
    </citation>
    <scope>NUCLEOTIDE SEQUENCE [LARGE SCALE GENOMIC DNA]</scope>
    <source>
        <strain evidence="9 10">NCTC10118</strain>
    </source>
</reference>
<dbReference type="HAMAP" id="MF_00017">
    <property type="entry name" value="RecR"/>
    <property type="match status" value="1"/>
</dbReference>
<dbReference type="Gene3D" id="1.10.8.420">
    <property type="entry name" value="RecR Domain 1"/>
    <property type="match status" value="1"/>
</dbReference>